<evidence type="ECO:0000313" key="2">
    <source>
        <dbReference type="Proteomes" id="UP000078284"/>
    </source>
</evidence>
<gene>
    <name evidence="1" type="ordered locus">AXX17_At4g29130</name>
</gene>
<reference evidence="2" key="1">
    <citation type="journal article" date="2016" name="Proc. Natl. Acad. Sci. U.S.A.">
        <title>Chromosome-level assembly of Arabidopsis thaliana Ler reveals the extent of translocation and inversion polymorphisms.</title>
        <authorList>
            <person name="Zapata L."/>
            <person name="Ding J."/>
            <person name="Willing E.M."/>
            <person name="Hartwig B."/>
            <person name="Bezdan D."/>
            <person name="Jiao W.B."/>
            <person name="Patel V."/>
            <person name="Velikkakam James G."/>
            <person name="Koornneef M."/>
            <person name="Ossowski S."/>
            <person name="Schneeberger K."/>
        </authorList>
    </citation>
    <scope>NUCLEOTIDE SEQUENCE [LARGE SCALE GENOMIC DNA]</scope>
    <source>
        <strain evidence="2">cv. Landsberg erecta</strain>
    </source>
</reference>
<accession>A0A178V3I9</accession>
<evidence type="ECO:0008006" key="3">
    <source>
        <dbReference type="Google" id="ProtNLM"/>
    </source>
</evidence>
<dbReference type="Proteomes" id="UP000078284">
    <property type="component" value="Chromosome 4"/>
</dbReference>
<dbReference type="InterPro" id="IPR027854">
    <property type="entry name" value="STMP1"/>
</dbReference>
<organism evidence="1 2">
    <name type="scientific">Arabidopsis thaliana</name>
    <name type="common">Mouse-ear cress</name>
    <dbReference type="NCBI Taxonomy" id="3702"/>
    <lineage>
        <taxon>Eukaryota</taxon>
        <taxon>Viridiplantae</taxon>
        <taxon>Streptophyta</taxon>
        <taxon>Embryophyta</taxon>
        <taxon>Tracheophyta</taxon>
        <taxon>Spermatophyta</taxon>
        <taxon>Magnoliopsida</taxon>
        <taxon>eudicotyledons</taxon>
        <taxon>Gunneridae</taxon>
        <taxon>Pentapetalae</taxon>
        <taxon>rosids</taxon>
        <taxon>malvids</taxon>
        <taxon>Brassicales</taxon>
        <taxon>Brassicaceae</taxon>
        <taxon>Camelineae</taxon>
        <taxon>Arabidopsis</taxon>
    </lineage>
</organism>
<dbReference type="Pfam" id="PF15054">
    <property type="entry name" value="DUF4535"/>
    <property type="match status" value="1"/>
</dbReference>
<dbReference type="PANTHER" id="PTHR33528">
    <property type="entry name" value="OS07G0239500 PROTEIN"/>
    <property type="match status" value="1"/>
</dbReference>
<sequence>MGLIRSSFSFITGTVCGIYIAQTYNVPNIKKLGHCAVSMAKQVEEKYRKPKSRDDV</sequence>
<protein>
    <recommendedName>
        <fullName evidence="3">Transmembrane protein</fullName>
    </recommendedName>
</protein>
<evidence type="ECO:0000313" key="1">
    <source>
        <dbReference type="EMBL" id="OAP00799.1"/>
    </source>
</evidence>
<dbReference type="ExpressionAtlas" id="A0A178V3I9">
    <property type="expression patterns" value="baseline and differential"/>
</dbReference>
<comment type="caution">
    <text evidence="1">The sequence shown here is derived from an EMBL/GenBank/DDBJ whole genome shotgun (WGS) entry which is preliminary data.</text>
</comment>
<dbReference type="PANTHER" id="PTHR33528:SF17">
    <property type="entry name" value="TRANSMEMBRANE PROTEIN"/>
    <property type="match status" value="1"/>
</dbReference>
<dbReference type="EMBL" id="LUHQ01000004">
    <property type="protein sequence ID" value="OAP00799.1"/>
    <property type="molecule type" value="Genomic_DNA"/>
</dbReference>
<name>A0A178V3I9_ARATH</name>
<dbReference type="AlphaFoldDB" id="A0A178V3I9"/>
<proteinExistence type="predicted"/>